<evidence type="ECO:0000313" key="1">
    <source>
        <dbReference type="EMBL" id="JAH31192.1"/>
    </source>
</evidence>
<organism evidence="1">
    <name type="scientific">Anguilla anguilla</name>
    <name type="common">European freshwater eel</name>
    <name type="synonym">Muraena anguilla</name>
    <dbReference type="NCBI Taxonomy" id="7936"/>
    <lineage>
        <taxon>Eukaryota</taxon>
        <taxon>Metazoa</taxon>
        <taxon>Chordata</taxon>
        <taxon>Craniata</taxon>
        <taxon>Vertebrata</taxon>
        <taxon>Euteleostomi</taxon>
        <taxon>Actinopterygii</taxon>
        <taxon>Neopterygii</taxon>
        <taxon>Teleostei</taxon>
        <taxon>Anguilliformes</taxon>
        <taxon>Anguillidae</taxon>
        <taxon>Anguilla</taxon>
    </lineage>
</organism>
<protein>
    <submittedName>
        <fullName evidence="1">Uncharacterized protein</fullName>
    </submittedName>
</protein>
<proteinExistence type="predicted"/>
<accession>A0A0E9RQU7</accession>
<dbReference type="AlphaFoldDB" id="A0A0E9RQU7"/>
<name>A0A0E9RQU7_ANGAN</name>
<dbReference type="EMBL" id="GBXM01077385">
    <property type="protein sequence ID" value="JAH31192.1"/>
    <property type="molecule type" value="Transcribed_RNA"/>
</dbReference>
<sequence length="36" mass="4108">MFRRGLNIIQPFSSTYVHGCFCKISLKFMTAKIAPT</sequence>
<reference evidence="1" key="1">
    <citation type="submission" date="2014-11" db="EMBL/GenBank/DDBJ databases">
        <authorList>
            <person name="Amaro Gonzalez C."/>
        </authorList>
    </citation>
    <scope>NUCLEOTIDE SEQUENCE</scope>
</reference>
<reference evidence="1" key="2">
    <citation type="journal article" date="2015" name="Fish Shellfish Immunol.">
        <title>Early steps in the European eel (Anguilla anguilla)-Vibrio vulnificus interaction in the gills: Role of the RtxA13 toxin.</title>
        <authorList>
            <person name="Callol A."/>
            <person name="Pajuelo D."/>
            <person name="Ebbesson L."/>
            <person name="Teles M."/>
            <person name="MacKenzie S."/>
            <person name="Amaro C."/>
        </authorList>
    </citation>
    <scope>NUCLEOTIDE SEQUENCE</scope>
</reference>